<sequence length="687" mass="75626">MAMENHKDRGLGQLYLLGTLVIAALVLGTWGWLEADPTLHWCDALYRAFQLFTLDMPEQNPPLTLEVARWLALIVAFYTVAKVLRTVFTRQKQLLHARLRRNHVVVVGNGPEAASLAGNDTYRKAGTKVVVVGDLGPSDQAWLAGRGVSVLPDLSDPHLTGVLRGAEDVVIVGGDDNETANLVCRVASTAPTTQPLALFDSPALARQWTRNSSDATRTVCRVTQLALETLRLCPPFPSAAAVPDPVVVGDGPLAAELTRRIILGWQHDGWRPRVLCLSERTGWAGDLVQKFGDAVQVEQMTPLPACVEARVNEFRDTWVPPEKGRGTVGGIRVYLALTESSKAVTIARELLEDPTTHIGLVVDQNTHWEDLFGDVTDRVRLISRDALLADPKVLERNEADLLRSELRRDAESWPPDSPSLFSTDIVRDENSGEIVDVTPDTLRLDLGVHLLTRDNAKAAREVLEAGGMKAETGIPLAPAPLAGPSQLRSMQLKLRNLLAEAMPGNADIHDVQQWALDLASRLPEMMQRSGWTVTSDTPPLLDSESIERLAERVHESYQQQALAEGNPTGSQLVETPWEKLSEFNKSSNRAVVLDYPVKLASVGLDWRRSTTPAPAPALTDEQILTLSVAEHRRWSHFQRRNGREGHHFNKPWDELTKGQQSLDENVVNTMGSLLASEGIEIIQEVAD</sequence>
<name>A0A3S4UHG5_9ACTN</name>
<keyword evidence="1" id="KW-1133">Transmembrane helix</keyword>
<dbReference type="Gene3D" id="1.10.490.160">
    <property type="match status" value="1"/>
</dbReference>
<dbReference type="AlphaFoldDB" id="A0A3S4UHG5"/>
<organism evidence="2 3">
    <name type="scientific">Arachnia propionica</name>
    <dbReference type="NCBI Taxonomy" id="1750"/>
    <lineage>
        <taxon>Bacteria</taxon>
        <taxon>Bacillati</taxon>
        <taxon>Actinomycetota</taxon>
        <taxon>Actinomycetes</taxon>
        <taxon>Propionibacteriales</taxon>
        <taxon>Propionibacteriaceae</taxon>
        <taxon>Arachnia</taxon>
    </lineage>
</organism>
<keyword evidence="1" id="KW-0472">Membrane</keyword>
<evidence type="ECO:0000313" key="3">
    <source>
        <dbReference type="Proteomes" id="UP000273044"/>
    </source>
</evidence>
<dbReference type="Proteomes" id="UP000273044">
    <property type="component" value="Chromosome"/>
</dbReference>
<evidence type="ECO:0008006" key="4">
    <source>
        <dbReference type="Google" id="ProtNLM"/>
    </source>
</evidence>
<accession>A0A3S4UHG5</accession>
<evidence type="ECO:0000256" key="1">
    <source>
        <dbReference type="SAM" id="Phobius"/>
    </source>
</evidence>
<dbReference type="EMBL" id="LR134406">
    <property type="protein sequence ID" value="VEH71692.1"/>
    <property type="molecule type" value="Genomic_DNA"/>
</dbReference>
<feature type="transmembrane region" description="Helical" evidence="1">
    <location>
        <begin position="12"/>
        <end position="33"/>
    </location>
</feature>
<proteinExistence type="predicted"/>
<evidence type="ECO:0000313" key="2">
    <source>
        <dbReference type="EMBL" id="VEH71692.1"/>
    </source>
</evidence>
<keyword evidence="1" id="KW-0812">Transmembrane</keyword>
<keyword evidence="3" id="KW-1185">Reference proteome</keyword>
<protein>
    <recommendedName>
        <fullName evidence="4">RCK N-terminal domain-containing protein</fullName>
    </recommendedName>
</protein>
<gene>
    <name evidence="2" type="ORF">NCTC12967_03019</name>
</gene>
<reference evidence="2 3" key="1">
    <citation type="submission" date="2018-12" db="EMBL/GenBank/DDBJ databases">
        <authorList>
            <consortium name="Pathogen Informatics"/>
        </authorList>
    </citation>
    <scope>NUCLEOTIDE SEQUENCE [LARGE SCALE GENOMIC DNA]</scope>
    <source>
        <strain evidence="2 3">NCTC12967</strain>
    </source>
</reference>